<evidence type="ECO:0000313" key="5">
    <source>
        <dbReference type="EMBL" id="KAG7405841.1"/>
    </source>
</evidence>
<evidence type="ECO:0000259" key="4">
    <source>
        <dbReference type="Pfam" id="PF24883"/>
    </source>
</evidence>
<accession>A0A8J5NIF7</accession>
<evidence type="ECO:0000313" key="6">
    <source>
        <dbReference type="Proteomes" id="UP000694050"/>
    </source>
</evidence>
<organism evidence="5 6">
    <name type="scientific">Fusarium oxysporum f. sp. rapae</name>
    <dbReference type="NCBI Taxonomy" id="485398"/>
    <lineage>
        <taxon>Eukaryota</taxon>
        <taxon>Fungi</taxon>
        <taxon>Dikarya</taxon>
        <taxon>Ascomycota</taxon>
        <taxon>Pezizomycotina</taxon>
        <taxon>Sordariomycetes</taxon>
        <taxon>Hypocreomycetidae</taxon>
        <taxon>Hypocreales</taxon>
        <taxon>Nectriaceae</taxon>
        <taxon>Fusarium</taxon>
        <taxon>Fusarium oxysporum species complex</taxon>
    </lineage>
</organism>
<dbReference type="Pfam" id="PF24883">
    <property type="entry name" value="NPHP3_N"/>
    <property type="match status" value="1"/>
</dbReference>
<proteinExistence type="predicted"/>
<dbReference type="AlphaFoldDB" id="A0A8J5NIF7"/>
<feature type="region of interest" description="Disordered" evidence="2">
    <location>
        <begin position="375"/>
        <end position="397"/>
    </location>
</feature>
<dbReference type="EMBL" id="JAELUQ010000011">
    <property type="protein sequence ID" value="KAG7405841.1"/>
    <property type="molecule type" value="Genomic_DNA"/>
</dbReference>
<evidence type="ECO:0000256" key="2">
    <source>
        <dbReference type="SAM" id="MobiDB-lite"/>
    </source>
</evidence>
<keyword evidence="1" id="KW-0677">Repeat</keyword>
<dbReference type="PANTHER" id="PTHR10039">
    <property type="entry name" value="AMELOGENIN"/>
    <property type="match status" value="1"/>
</dbReference>
<sequence>MSCIVTDHLIDVDRPTKARTAYFYFDYKSQETQRPFSVVSCLLRQVLSQYSTRPKQVDALWELFDRKQGLPSWQMLVDKFCQICSKTPVYVVLDALDECDATENRGPILGFIEEMRRRNVRLFATSRPFPQDILDAFEGAVPVDIEASNTDLRRYLLDAIRKSKKNKSITTQKLTQRIVAKIIDNSQGMFLLATFQINYVLSQNSRGEINESLKELPKGLWANFDMTMKRIDSLPYEHQVRFAKQTLLWTTTAARPLKVNEIRYAMRISEAPHDFKLSTNPAGQLFVEYYCGFVVIDSRSDTVRLAHFSIDEYLRQRQFEFITCGNKMVSLACVNYMLLPWLPGTFRHLVEDEDVDGIAEQDTRVLDNDRASKLSFSSSLGQSGDKVPTAAKFDALP</sequence>
<gene>
    <name evidence="5" type="ORF">Forpe1208_v014467</name>
</gene>
<evidence type="ECO:0008006" key="7">
    <source>
        <dbReference type="Google" id="ProtNLM"/>
    </source>
</evidence>
<reference evidence="5" key="1">
    <citation type="submission" date="2021-04" db="EMBL/GenBank/DDBJ databases">
        <title>First draft genome resource for Brassicaceae pathogens Fusarium oxysporum f. sp. raphani and Fusarium oxysporum f. sp. rapae.</title>
        <authorList>
            <person name="Asai S."/>
        </authorList>
    </citation>
    <scope>NUCLEOTIDE SEQUENCE</scope>
    <source>
        <strain evidence="5">Tf1208</strain>
    </source>
</reference>
<protein>
    <recommendedName>
        <fullName evidence="7">NACHT domain-containing protein</fullName>
    </recommendedName>
</protein>
<evidence type="ECO:0000259" key="3">
    <source>
        <dbReference type="Pfam" id="PF22939"/>
    </source>
</evidence>
<name>A0A8J5NIF7_FUSOX</name>
<dbReference type="Pfam" id="PF22939">
    <property type="entry name" value="WHD_GPIID"/>
    <property type="match status" value="1"/>
</dbReference>
<evidence type="ECO:0000256" key="1">
    <source>
        <dbReference type="ARBA" id="ARBA00022737"/>
    </source>
</evidence>
<dbReference type="InterPro" id="IPR056884">
    <property type="entry name" value="NPHP3-like_N"/>
</dbReference>
<feature type="domain" description="GPI inositol-deacylase winged helix" evidence="3">
    <location>
        <begin position="241"/>
        <end position="316"/>
    </location>
</feature>
<feature type="domain" description="Nephrocystin 3-like N-terminal" evidence="4">
    <location>
        <begin position="3"/>
        <end position="127"/>
    </location>
</feature>
<dbReference type="PANTHER" id="PTHR10039:SF15">
    <property type="entry name" value="NACHT DOMAIN-CONTAINING PROTEIN"/>
    <property type="match status" value="1"/>
</dbReference>
<dbReference type="InterPro" id="IPR054471">
    <property type="entry name" value="GPIID_WHD"/>
</dbReference>
<feature type="compositionally biased region" description="Low complexity" evidence="2">
    <location>
        <begin position="375"/>
        <end position="384"/>
    </location>
</feature>
<dbReference type="Proteomes" id="UP000694050">
    <property type="component" value="Unassembled WGS sequence"/>
</dbReference>
<comment type="caution">
    <text evidence="5">The sequence shown here is derived from an EMBL/GenBank/DDBJ whole genome shotgun (WGS) entry which is preliminary data.</text>
</comment>